<dbReference type="Pfam" id="PF06784">
    <property type="entry name" value="UPF0240"/>
    <property type="match status" value="1"/>
</dbReference>
<proteinExistence type="predicted"/>
<feature type="region of interest" description="Disordered" evidence="1">
    <location>
        <begin position="75"/>
        <end position="101"/>
    </location>
</feature>
<dbReference type="GO" id="GO:0032981">
    <property type="term" value="P:mitochondrial respiratory chain complex I assembly"/>
    <property type="evidence" value="ECO:0007669"/>
    <property type="project" value="InterPro"/>
</dbReference>
<feature type="compositionally biased region" description="Basic and acidic residues" evidence="1">
    <location>
        <begin position="84"/>
        <end position="100"/>
    </location>
</feature>
<dbReference type="EMBL" id="CAIIXF020000011">
    <property type="protein sequence ID" value="CAH1799140.1"/>
    <property type="molecule type" value="Genomic_DNA"/>
</dbReference>
<dbReference type="OrthoDB" id="2434756at2759"/>
<comment type="caution">
    <text evidence="2">The sequence shown here is derived from an EMBL/GenBank/DDBJ whole genome shotgun (WGS) entry which is preliminary data.</text>
</comment>
<evidence type="ECO:0000313" key="2">
    <source>
        <dbReference type="EMBL" id="CAH1799140.1"/>
    </source>
</evidence>
<keyword evidence="3" id="KW-1185">Reference proteome</keyword>
<organism evidence="2 3">
    <name type="scientific">Owenia fusiformis</name>
    <name type="common">Polychaete worm</name>
    <dbReference type="NCBI Taxonomy" id="6347"/>
    <lineage>
        <taxon>Eukaryota</taxon>
        <taxon>Metazoa</taxon>
        <taxon>Spiralia</taxon>
        <taxon>Lophotrochozoa</taxon>
        <taxon>Annelida</taxon>
        <taxon>Polychaeta</taxon>
        <taxon>Sedentaria</taxon>
        <taxon>Canalipalpata</taxon>
        <taxon>Sabellida</taxon>
        <taxon>Oweniida</taxon>
        <taxon>Oweniidae</taxon>
        <taxon>Owenia</taxon>
    </lineage>
</organism>
<reference evidence="2" key="1">
    <citation type="submission" date="2022-03" db="EMBL/GenBank/DDBJ databases">
        <authorList>
            <person name="Martin C."/>
        </authorList>
    </citation>
    <scope>NUCLEOTIDE SEQUENCE</scope>
</reference>
<evidence type="ECO:0000256" key="1">
    <source>
        <dbReference type="SAM" id="MobiDB-lite"/>
    </source>
</evidence>
<dbReference type="Proteomes" id="UP000749559">
    <property type="component" value="Unassembled WGS sequence"/>
</dbReference>
<sequence length="198" mass="22511">MGNTLRYVARPFRNWNIENRAIKQVEKTEKGTTKKPAPKHQTTEALLKNLQSSSPEFLEEQMRQDSDLLERLKQVKVESTGENPELKAKPRPLPENRTFVDDPEFGYLEPAIVPKGKTTIQKALVFISQHQEDPETHTASKIAEEQQLDIAEVERVLKYFQTYHLFTPPAKGEPPQTILDKIKRKGISAGIKNPAPSS</sequence>
<name>A0A8J1TCR8_OWEFU</name>
<evidence type="ECO:0000313" key="3">
    <source>
        <dbReference type="Proteomes" id="UP000749559"/>
    </source>
</evidence>
<dbReference type="PANTHER" id="PTHR13338">
    <property type="entry name" value="UPF0240 PROTEIN"/>
    <property type="match status" value="1"/>
</dbReference>
<feature type="region of interest" description="Disordered" evidence="1">
    <location>
        <begin position="24"/>
        <end position="44"/>
    </location>
</feature>
<accession>A0A8J1TCR8</accession>
<dbReference type="InterPro" id="IPR009622">
    <property type="entry name" value="NDUFAF4"/>
</dbReference>
<dbReference type="PANTHER" id="PTHR13338:SF4">
    <property type="entry name" value="NADH DEHYDROGENASE [UBIQUINONE] 1 ALPHA SUBCOMPLEX ASSEMBLY FACTOR 4"/>
    <property type="match status" value="1"/>
</dbReference>
<dbReference type="GO" id="GO:0005739">
    <property type="term" value="C:mitochondrion"/>
    <property type="evidence" value="ECO:0007669"/>
    <property type="project" value="TreeGrafter"/>
</dbReference>
<gene>
    <name evidence="2" type="ORF">OFUS_LOCUS23187</name>
</gene>
<dbReference type="AlphaFoldDB" id="A0A8J1TCR8"/>
<protein>
    <submittedName>
        <fullName evidence="2">Uncharacterized protein</fullName>
    </submittedName>
</protein>